<proteinExistence type="inferred from homology"/>
<feature type="compositionally biased region" description="Basic residues" evidence="2">
    <location>
        <begin position="281"/>
        <end position="298"/>
    </location>
</feature>
<feature type="region of interest" description="Disordered" evidence="2">
    <location>
        <begin position="259"/>
        <end position="308"/>
    </location>
</feature>
<comment type="similarity">
    <text evidence="1">Belongs to the FAM124 family.</text>
</comment>
<dbReference type="InterPro" id="IPR029380">
    <property type="entry name" value="FAM124"/>
</dbReference>
<feature type="domain" description="FAM124" evidence="3">
    <location>
        <begin position="45"/>
        <end position="190"/>
    </location>
</feature>
<accession>A0AAW0Q1J3</accession>
<evidence type="ECO:0000313" key="5">
    <source>
        <dbReference type="Proteomes" id="UP001460270"/>
    </source>
</evidence>
<dbReference type="PANTHER" id="PTHR14715:SF4">
    <property type="entry name" value="PROTEIN FAM124A"/>
    <property type="match status" value="1"/>
</dbReference>
<gene>
    <name evidence="4" type="ORF">WMY93_001793</name>
</gene>
<dbReference type="Proteomes" id="UP001460270">
    <property type="component" value="Unassembled WGS sequence"/>
</dbReference>
<feature type="domain" description="FAM124" evidence="3">
    <location>
        <begin position="210"/>
        <end position="250"/>
    </location>
</feature>
<reference evidence="5" key="1">
    <citation type="submission" date="2024-04" db="EMBL/GenBank/DDBJ databases">
        <title>Salinicola lusitanus LLJ914,a marine bacterium isolated from the Okinawa Trough.</title>
        <authorList>
            <person name="Li J."/>
        </authorList>
    </citation>
    <scope>NUCLEOTIDE SEQUENCE [LARGE SCALE GENOMIC DNA]</scope>
</reference>
<evidence type="ECO:0000313" key="4">
    <source>
        <dbReference type="EMBL" id="KAK7938467.1"/>
    </source>
</evidence>
<evidence type="ECO:0000256" key="1">
    <source>
        <dbReference type="ARBA" id="ARBA00006440"/>
    </source>
</evidence>
<organism evidence="4 5">
    <name type="scientific">Mugilogobius chulae</name>
    <name type="common">yellowstripe goby</name>
    <dbReference type="NCBI Taxonomy" id="88201"/>
    <lineage>
        <taxon>Eukaryota</taxon>
        <taxon>Metazoa</taxon>
        <taxon>Chordata</taxon>
        <taxon>Craniata</taxon>
        <taxon>Vertebrata</taxon>
        <taxon>Euteleostomi</taxon>
        <taxon>Actinopterygii</taxon>
        <taxon>Neopterygii</taxon>
        <taxon>Teleostei</taxon>
        <taxon>Neoteleostei</taxon>
        <taxon>Acanthomorphata</taxon>
        <taxon>Gobiaria</taxon>
        <taxon>Gobiiformes</taxon>
        <taxon>Gobioidei</taxon>
        <taxon>Gobiidae</taxon>
        <taxon>Gobionellinae</taxon>
        <taxon>Mugilogobius</taxon>
    </lineage>
</organism>
<name>A0AAW0Q1J3_9GOBI</name>
<feature type="region of interest" description="Disordered" evidence="2">
    <location>
        <begin position="1"/>
        <end position="25"/>
    </location>
</feature>
<dbReference type="EMBL" id="JBBPFD010000002">
    <property type="protein sequence ID" value="KAK7938467.1"/>
    <property type="molecule type" value="Genomic_DNA"/>
</dbReference>
<evidence type="ECO:0000259" key="3">
    <source>
        <dbReference type="Pfam" id="PF15067"/>
    </source>
</evidence>
<evidence type="ECO:0000256" key="2">
    <source>
        <dbReference type="SAM" id="MobiDB-lite"/>
    </source>
</evidence>
<protein>
    <recommendedName>
        <fullName evidence="3">FAM124 domain-containing protein</fullName>
    </recommendedName>
</protein>
<keyword evidence="5" id="KW-1185">Reference proteome</keyword>
<sequence>MEKTLLEDDCVDSGAETGGSDYSPLSSTSINGADFMADPQDPYLVSVHLIADPDQGGFLQNATDAALSWVHPDLQLFRVSERAHCSKKRPQIPSSQPALAVILFLQESYGGEEHILSLHRALQRPPWRYHHTENQDFFTLTPGTPLWAVRQVHYGKEIVRFTIYCRYENYIDMVRLYKLLLQKRVLRRRRISAFREAAEGAGAAGFGLGLLEVRVRDVGALVPLLPHTCSPISELRWQTQDYDGNKILLQVQMPLYKHRPDSSFPPHESASAPSTFTRHSAPYRHHHNHQHHQQRRNPNRSASFHSSRLQTSQVSLPLACDYLNPNDEWSDCRFTNNYTQEWKTNRSGSLFSLPNISSNHSPRYQNSPKKHVNGIMSSLVPPFRLNVDALIGAEETDVDTGDKVAMDLSVVSAYIQAGLSLNSRPVSAPPEEIVPSRSPSIPDVNGAYKVATIGVNRSNSLIVNGSCGSFGTLLGHGSGLSTTVSSVSINQSDSCSIDEEKVEEEEEFYI</sequence>
<dbReference type="PANTHER" id="PTHR14715">
    <property type="entry name" value="FAM124 DOMAIN-CONTAINING PROTEIN-RELATED"/>
    <property type="match status" value="1"/>
</dbReference>
<dbReference type="InterPro" id="IPR046365">
    <property type="entry name" value="FAM124_dom"/>
</dbReference>
<comment type="caution">
    <text evidence="4">The sequence shown here is derived from an EMBL/GenBank/DDBJ whole genome shotgun (WGS) entry which is preliminary data.</text>
</comment>
<dbReference type="AlphaFoldDB" id="A0AAW0Q1J3"/>
<dbReference type="Pfam" id="PF15067">
    <property type="entry name" value="FAM124"/>
    <property type="match status" value="2"/>
</dbReference>